<evidence type="ECO:0000256" key="1">
    <source>
        <dbReference type="SAM" id="Phobius"/>
    </source>
</evidence>
<gene>
    <name evidence="2" type="ORF">ES288_D12G074900v1</name>
</gene>
<organism evidence="2 3">
    <name type="scientific">Gossypium darwinii</name>
    <name type="common">Darwin's cotton</name>
    <name type="synonym">Gossypium barbadense var. darwinii</name>
    <dbReference type="NCBI Taxonomy" id="34276"/>
    <lineage>
        <taxon>Eukaryota</taxon>
        <taxon>Viridiplantae</taxon>
        <taxon>Streptophyta</taxon>
        <taxon>Embryophyta</taxon>
        <taxon>Tracheophyta</taxon>
        <taxon>Spermatophyta</taxon>
        <taxon>Magnoliopsida</taxon>
        <taxon>eudicotyledons</taxon>
        <taxon>Gunneridae</taxon>
        <taxon>Pentapetalae</taxon>
        <taxon>rosids</taxon>
        <taxon>malvids</taxon>
        <taxon>Malvales</taxon>
        <taxon>Malvaceae</taxon>
        <taxon>Malvoideae</taxon>
        <taxon>Gossypium</taxon>
    </lineage>
</organism>
<evidence type="ECO:0000313" key="3">
    <source>
        <dbReference type="Proteomes" id="UP000323506"/>
    </source>
</evidence>
<feature type="transmembrane region" description="Helical" evidence="1">
    <location>
        <begin position="78"/>
        <end position="99"/>
    </location>
</feature>
<keyword evidence="1" id="KW-1133">Transmembrane helix</keyword>
<keyword evidence="3" id="KW-1185">Reference proteome</keyword>
<dbReference type="EMBL" id="CM017712">
    <property type="protein sequence ID" value="TYG40212.1"/>
    <property type="molecule type" value="Genomic_DNA"/>
</dbReference>
<keyword evidence="1" id="KW-0472">Membrane</keyword>
<evidence type="ECO:0000313" key="2">
    <source>
        <dbReference type="EMBL" id="TYG40212.1"/>
    </source>
</evidence>
<accession>A0A5D2A9L2</accession>
<feature type="transmembrane region" description="Helical" evidence="1">
    <location>
        <begin position="12"/>
        <end position="33"/>
    </location>
</feature>
<reference evidence="2 3" key="1">
    <citation type="submission" date="2019-06" db="EMBL/GenBank/DDBJ databases">
        <title>WGS assembly of Gossypium darwinii.</title>
        <authorList>
            <person name="Chen Z.J."/>
            <person name="Sreedasyam A."/>
            <person name="Ando A."/>
            <person name="Song Q."/>
            <person name="De L."/>
            <person name="Hulse-Kemp A."/>
            <person name="Ding M."/>
            <person name="Ye W."/>
            <person name="Kirkbride R."/>
            <person name="Jenkins J."/>
            <person name="Plott C."/>
            <person name="Lovell J."/>
            <person name="Lin Y.-M."/>
            <person name="Vaughn R."/>
            <person name="Liu B."/>
            <person name="Li W."/>
            <person name="Simpson S."/>
            <person name="Scheffler B."/>
            <person name="Saski C."/>
            <person name="Grover C."/>
            <person name="Hu G."/>
            <person name="Conover J."/>
            <person name="Carlson J."/>
            <person name="Shu S."/>
            <person name="Boston L."/>
            <person name="Williams M."/>
            <person name="Peterson D."/>
            <person name="Mcgee K."/>
            <person name="Jones D."/>
            <person name="Wendel J."/>
            <person name="Stelly D."/>
            <person name="Grimwood J."/>
            <person name="Schmutz J."/>
        </authorList>
    </citation>
    <scope>NUCLEOTIDE SEQUENCE [LARGE SCALE GENOMIC DNA]</scope>
    <source>
        <strain evidence="2">1808015.09</strain>
    </source>
</reference>
<name>A0A5D2A9L2_GOSDA</name>
<evidence type="ECO:0008006" key="4">
    <source>
        <dbReference type="Google" id="ProtNLM"/>
    </source>
</evidence>
<dbReference type="Proteomes" id="UP000323506">
    <property type="component" value="Chromosome D12"/>
</dbReference>
<keyword evidence="1" id="KW-0812">Transmembrane</keyword>
<sequence>MKWTLRRSHMQTNLLVVYLFNSFPTIAFITIASNLFFPQTFPVSRFILFVVALDWVAERLRETLYPASQIGGLENCQCGCHCFGYWFGIACLFFFPVLYLGRETWVID</sequence>
<proteinExistence type="predicted"/>
<protein>
    <recommendedName>
        <fullName evidence="4">Transmembrane protein</fullName>
    </recommendedName>
</protein>
<dbReference type="AlphaFoldDB" id="A0A5D2A9L2"/>